<reference evidence="1" key="1">
    <citation type="submission" date="2022-02" db="EMBL/GenBank/DDBJ databases">
        <title>Plant Genome Project.</title>
        <authorList>
            <person name="Zhang R.-G."/>
        </authorList>
    </citation>
    <scope>NUCLEOTIDE SEQUENCE</scope>
    <source>
        <strain evidence="1">AT1</strain>
    </source>
</reference>
<keyword evidence="2" id="KW-1185">Reference proteome</keyword>
<accession>A0ACC0MBX6</accession>
<evidence type="ECO:0000313" key="2">
    <source>
        <dbReference type="Proteomes" id="UP001062846"/>
    </source>
</evidence>
<comment type="caution">
    <text evidence="1">The sequence shown here is derived from an EMBL/GenBank/DDBJ whole genome shotgun (WGS) entry which is preliminary data.</text>
</comment>
<dbReference type="EMBL" id="CM046396">
    <property type="protein sequence ID" value="KAI8538548.1"/>
    <property type="molecule type" value="Genomic_DNA"/>
</dbReference>
<gene>
    <name evidence="1" type="ORF">RHMOL_Rhmol09G0112300</name>
</gene>
<evidence type="ECO:0000313" key="1">
    <source>
        <dbReference type="EMBL" id="KAI8538548.1"/>
    </source>
</evidence>
<dbReference type="Proteomes" id="UP001062846">
    <property type="component" value="Chromosome 9"/>
</dbReference>
<proteinExistence type="predicted"/>
<protein>
    <submittedName>
        <fullName evidence="1">Uncharacterized protein</fullName>
    </submittedName>
</protein>
<name>A0ACC0MBX6_RHOML</name>
<organism evidence="1 2">
    <name type="scientific">Rhododendron molle</name>
    <name type="common">Chinese azalea</name>
    <name type="synonym">Azalea mollis</name>
    <dbReference type="NCBI Taxonomy" id="49168"/>
    <lineage>
        <taxon>Eukaryota</taxon>
        <taxon>Viridiplantae</taxon>
        <taxon>Streptophyta</taxon>
        <taxon>Embryophyta</taxon>
        <taxon>Tracheophyta</taxon>
        <taxon>Spermatophyta</taxon>
        <taxon>Magnoliopsida</taxon>
        <taxon>eudicotyledons</taxon>
        <taxon>Gunneridae</taxon>
        <taxon>Pentapetalae</taxon>
        <taxon>asterids</taxon>
        <taxon>Ericales</taxon>
        <taxon>Ericaceae</taxon>
        <taxon>Ericoideae</taxon>
        <taxon>Rhodoreae</taxon>
        <taxon>Rhododendron</taxon>
    </lineage>
</organism>
<sequence>MCNLFNEVVDLAENSQEKYNMVMTWEVEKIAIGHGLGTQESVVNGNPSYMGHSMWPNMMPDNMQANMA</sequence>